<gene>
    <name evidence="2" type="ORF">J5Y09_21040</name>
</gene>
<keyword evidence="3" id="KW-1185">Reference proteome</keyword>
<organism evidence="2 3">
    <name type="scientific">Roseomonas nitratireducens</name>
    <dbReference type="NCBI Taxonomy" id="2820810"/>
    <lineage>
        <taxon>Bacteria</taxon>
        <taxon>Pseudomonadati</taxon>
        <taxon>Pseudomonadota</taxon>
        <taxon>Alphaproteobacteria</taxon>
        <taxon>Acetobacterales</taxon>
        <taxon>Roseomonadaceae</taxon>
        <taxon>Roseomonas</taxon>
    </lineage>
</organism>
<feature type="compositionally biased region" description="Gly residues" evidence="1">
    <location>
        <begin position="64"/>
        <end position="77"/>
    </location>
</feature>
<evidence type="ECO:0000313" key="3">
    <source>
        <dbReference type="Proteomes" id="UP000680815"/>
    </source>
</evidence>
<reference evidence="2 3" key="1">
    <citation type="submission" date="2021-03" db="EMBL/GenBank/DDBJ databases">
        <authorList>
            <person name="So Y."/>
        </authorList>
    </citation>
    <scope>NUCLEOTIDE SEQUENCE [LARGE SCALE GENOMIC DNA]</scope>
    <source>
        <strain evidence="2 3">PWR1</strain>
    </source>
</reference>
<protein>
    <submittedName>
        <fullName evidence="2">Uncharacterized protein</fullName>
    </submittedName>
</protein>
<feature type="region of interest" description="Disordered" evidence="1">
    <location>
        <begin position="53"/>
        <end position="77"/>
    </location>
</feature>
<sequence>MTRRARTSRATKFGIAALLAAGGIALLALGDGVLAGGMLLGFGALGAHAAVRSGQGEEGDGADAGDGSGDGGGGGGE</sequence>
<name>A0ABS4AYH8_9PROT</name>
<comment type="caution">
    <text evidence="2">The sequence shown here is derived from an EMBL/GenBank/DDBJ whole genome shotgun (WGS) entry which is preliminary data.</text>
</comment>
<accession>A0ABS4AYH8</accession>
<evidence type="ECO:0000313" key="2">
    <source>
        <dbReference type="EMBL" id="MBP0466427.1"/>
    </source>
</evidence>
<proteinExistence type="predicted"/>
<dbReference type="RefSeq" id="WP_209353827.1">
    <property type="nucleotide sequence ID" value="NZ_JAGIYZ010000028.1"/>
</dbReference>
<dbReference type="Proteomes" id="UP000680815">
    <property type="component" value="Unassembled WGS sequence"/>
</dbReference>
<evidence type="ECO:0000256" key="1">
    <source>
        <dbReference type="SAM" id="MobiDB-lite"/>
    </source>
</evidence>
<dbReference type="EMBL" id="JAGIYZ010000028">
    <property type="protein sequence ID" value="MBP0466427.1"/>
    <property type="molecule type" value="Genomic_DNA"/>
</dbReference>